<dbReference type="GO" id="GO:0003700">
    <property type="term" value="F:DNA-binding transcription factor activity"/>
    <property type="evidence" value="ECO:0007669"/>
    <property type="project" value="InterPro"/>
</dbReference>
<evidence type="ECO:0000259" key="4">
    <source>
        <dbReference type="PROSITE" id="PS01124"/>
    </source>
</evidence>
<dbReference type="InterPro" id="IPR002818">
    <property type="entry name" value="DJ-1/PfpI"/>
</dbReference>
<accession>A0AAW8DF75</accession>
<keyword evidence="3" id="KW-0804">Transcription</keyword>
<dbReference type="Proteomes" id="UP001230951">
    <property type="component" value="Unassembled WGS sequence"/>
</dbReference>
<dbReference type="Proteomes" id="UP001242995">
    <property type="component" value="Unassembled WGS sequence"/>
</dbReference>
<proteinExistence type="predicted"/>
<dbReference type="SMART" id="SM00342">
    <property type="entry name" value="HTH_ARAC"/>
    <property type="match status" value="1"/>
</dbReference>
<keyword evidence="7" id="KW-1185">Reference proteome</keyword>
<dbReference type="AlphaFoldDB" id="A0AAW8DF75"/>
<feature type="domain" description="HTH araC/xylS-type" evidence="4">
    <location>
        <begin position="221"/>
        <end position="319"/>
    </location>
</feature>
<dbReference type="PROSITE" id="PS01124">
    <property type="entry name" value="HTH_ARAC_FAMILY_2"/>
    <property type="match status" value="1"/>
</dbReference>
<dbReference type="Pfam" id="PF12833">
    <property type="entry name" value="HTH_18"/>
    <property type="match status" value="1"/>
</dbReference>
<sequence length="330" mass="36247">MPKQSSQPHSVAILVDQGSNPFEFACACEVFGTRRREQFGFELYETQVVSAQPSILMRDGLFTLTGAADLSALEAADTIVVPNRPYLDTPSHTEVLAALRRAHRRGARLVGLCTGAFTLAEAGLLHGRPAAVHWQVADQFRQLHADVDLRLNELYVDDGDILTSAGSAAALDLSLHIVRIDHGAEIANRVSRRLVFAGFREGGQQQFIDKALPESRHVPLSATLEWARQRLELTTGVTDLARHANVSPATLHRRFQDELGTTPLAWLTTERVQLALRILERTPATMDTVAHRSGLGTAANLRTLIKRHTGLSPSAYRMRFSELDPVTANA</sequence>
<dbReference type="PANTHER" id="PTHR43130">
    <property type="entry name" value="ARAC-FAMILY TRANSCRIPTIONAL REGULATOR"/>
    <property type="match status" value="1"/>
</dbReference>
<organism evidence="5 8">
    <name type="scientific">Arthrobacter bambusae</name>
    <dbReference type="NCBI Taxonomy" id="1338426"/>
    <lineage>
        <taxon>Bacteria</taxon>
        <taxon>Bacillati</taxon>
        <taxon>Actinomycetota</taxon>
        <taxon>Actinomycetes</taxon>
        <taxon>Micrococcales</taxon>
        <taxon>Micrococcaceae</taxon>
        <taxon>Arthrobacter</taxon>
    </lineage>
</organism>
<dbReference type="InterPro" id="IPR018060">
    <property type="entry name" value="HTH_AraC"/>
</dbReference>
<dbReference type="Pfam" id="PF01965">
    <property type="entry name" value="DJ-1_PfpI"/>
    <property type="match status" value="1"/>
</dbReference>
<dbReference type="PROSITE" id="PS00041">
    <property type="entry name" value="HTH_ARAC_FAMILY_1"/>
    <property type="match status" value="1"/>
</dbReference>
<reference evidence="5 7" key="1">
    <citation type="submission" date="2023-07" db="EMBL/GenBank/DDBJ databases">
        <title>Sorghum-associated microbial communities from plants grown in Nebraska, USA.</title>
        <authorList>
            <person name="Schachtman D."/>
        </authorList>
    </citation>
    <scope>NUCLEOTIDE SEQUENCE</scope>
    <source>
        <strain evidence="5">DS1006</strain>
        <strain evidence="6 7">DS1016</strain>
    </source>
</reference>
<dbReference type="InterPro" id="IPR009057">
    <property type="entry name" value="Homeodomain-like_sf"/>
</dbReference>
<dbReference type="InterPro" id="IPR018062">
    <property type="entry name" value="HTH_AraC-typ_CS"/>
</dbReference>
<evidence type="ECO:0000256" key="3">
    <source>
        <dbReference type="ARBA" id="ARBA00023163"/>
    </source>
</evidence>
<dbReference type="SUPFAM" id="SSF46689">
    <property type="entry name" value="Homeodomain-like"/>
    <property type="match status" value="2"/>
</dbReference>
<evidence type="ECO:0000313" key="5">
    <source>
        <dbReference type="EMBL" id="MDP9904551.1"/>
    </source>
</evidence>
<keyword evidence="2" id="KW-0238">DNA-binding</keyword>
<dbReference type="RefSeq" id="WP_306960309.1">
    <property type="nucleotide sequence ID" value="NZ_JAUSRG010000003.1"/>
</dbReference>
<name>A0AAW8DF75_9MICC</name>
<dbReference type="PANTHER" id="PTHR43130:SF3">
    <property type="entry name" value="HTH-TYPE TRANSCRIPTIONAL REGULATOR RV1931C"/>
    <property type="match status" value="1"/>
</dbReference>
<dbReference type="Gene3D" id="3.40.50.880">
    <property type="match status" value="1"/>
</dbReference>
<dbReference type="Gene3D" id="1.10.10.60">
    <property type="entry name" value="Homeodomain-like"/>
    <property type="match status" value="1"/>
</dbReference>
<comment type="caution">
    <text evidence="5">The sequence shown here is derived from an EMBL/GenBank/DDBJ whole genome shotgun (WGS) entry which is preliminary data.</text>
</comment>
<dbReference type="InterPro" id="IPR029062">
    <property type="entry name" value="Class_I_gatase-like"/>
</dbReference>
<evidence type="ECO:0000313" key="7">
    <source>
        <dbReference type="Proteomes" id="UP001230951"/>
    </source>
</evidence>
<dbReference type="EMBL" id="JAUSTF010000004">
    <property type="protein sequence ID" value="MDQ0181021.1"/>
    <property type="molecule type" value="Genomic_DNA"/>
</dbReference>
<keyword evidence="1" id="KW-0805">Transcription regulation</keyword>
<dbReference type="InterPro" id="IPR052158">
    <property type="entry name" value="INH-QAR"/>
</dbReference>
<dbReference type="CDD" id="cd03137">
    <property type="entry name" value="GATase1_AraC_1"/>
    <property type="match status" value="1"/>
</dbReference>
<dbReference type="EMBL" id="JAUSRG010000003">
    <property type="protein sequence ID" value="MDP9904551.1"/>
    <property type="molecule type" value="Genomic_DNA"/>
</dbReference>
<evidence type="ECO:0000256" key="1">
    <source>
        <dbReference type="ARBA" id="ARBA00023015"/>
    </source>
</evidence>
<protein>
    <submittedName>
        <fullName evidence="5">AraC family transcriptional activator FtrA</fullName>
    </submittedName>
</protein>
<evidence type="ECO:0000313" key="8">
    <source>
        <dbReference type="Proteomes" id="UP001242995"/>
    </source>
</evidence>
<dbReference type="SUPFAM" id="SSF52317">
    <property type="entry name" value="Class I glutamine amidotransferase-like"/>
    <property type="match status" value="1"/>
</dbReference>
<evidence type="ECO:0000313" key="6">
    <source>
        <dbReference type="EMBL" id="MDQ0181021.1"/>
    </source>
</evidence>
<gene>
    <name evidence="5" type="ORF">J2S90_001506</name>
    <name evidence="6" type="ORF">J2S93_002448</name>
</gene>
<evidence type="ECO:0000256" key="2">
    <source>
        <dbReference type="ARBA" id="ARBA00023125"/>
    </source>
</evidence>
<dbReference type="GO" id="GO:0043565">
    <property type="term" value="F:sequence-specific DNA binding"/>
    <property type="evidence" value="ECO:0007669"/>
    <property type="project" value="InterPro"/>
</dbReference>